<evidence type="ECO:0000313" key="2">
    <source>
        <dbReference type="Proteomes" id="UP000092154"/>
    </source>
</evidence>
<proteinExistence type="predicted"/>
<organism evidence="1 2">
    <name type="scientific">Rhizopogon vinicolor AM-OR11-026</name>
    <dbReference type="NCBI Taxonomy" id="1314800"/>
    <lineage>
        <taxon>Eukaryota</taxon>
        <taxon>Fungi</taxon>
        <taxon>Dikarya</taxon>
        <taxon>Basidiomycota</taxon>
        <taxon>Agaricomycotina</taxon>
        <taxon>Agaricomycetes</taxon>
        <taxon>Agaricomycetidae</taxon>
        <taxon>Boletales</taxon>
        <taxon>Suillineae</taxon>
        <taxon>Rhizopogonaceae</taxon>
        <taxon>Rhizopogon</taxon>
    </lineage>
</organism>
<dbReference type="InParanoid" id="A0A1B7MFP6"/>
<accession>A0A1B7MFP6</accession>
<evidence type="ECO:0000313" key="1">
    <source>
        <dbReference type="EMBL" id="OAX31425.1"/>
    </source>
</evidence>
<name>A0A1B7MFP6_9AGAM</name>
<sequence>MTGFHSVLQALNVNVEHTQAKDDDPMRLKTTQGLATRLHTAKACQWYKKGKLKALTLPGEFAVDEDVLMREVNTPLPDELEGQMEEEPGQVMEDFHDRLFDLIPIRDPPERPRSPDPSSALDMRVEDVHPTAGKRWRREFGGCDTDGDVVMEDLGEGTSMKKNMFTPFESELEWRVACWTIQDGIALVAARLGLSYHNIRGLHKIVDSVPPHARWKACELWFKNNPEHKHIVYHWDPIDTIKTLLGNPAHTNDIVYRPKRVFFGS</sequence>
<dbReference type="STRING" id="1314800.A0A1B7MFP6"/>
<dbReference type="Proteomes" id="UP000092154">
    <property type="component" value="Unassembled WGS sequence"/>
</dbReference>
<dbReference type="AlphaFoldDB" id="A0A1B7MFP6"/>
<dbReference type="EMBL" id="KV449408">
    <property type="protein sequence ID" value="OAX31425.1"/>
    <property type="molecule type" value="Genomic_DNA"/>
</dbReference>
<dbReference type="InterPro" id="IPR041078">
    <property type="entry name" value="Plavaka"/>
</dbReference>
<dbReference type="Pfam" id="PF18759">
    <property type="entry name" value="Plavaka"/>
    <property type="match status" value="1"/>
</dbReference>
<gene>
    <name evidence="1" type="ORF">K503DRAFT_794952</name>
</gene>
<protein>
    <submittedName>
        <fullName evidence="1">Uncharacterized protein</fullName>
    </submittedName>
</protein>
<dbReference type="OrthoDB" id="2676001at2759"/>
<keyword evidence="2" id="KW-1185">Reference proteome</keyword>
<reference evidence="1 2" key="1">
    <citation type="submission" date="2016-06" db="EMBL/GenBank/DDBJ databases">
        <title>Comparative genomics of the ectomycorrhizal sister species Rhizopogon vinicolor and Rhizopogon vesiculosus (Basidiomycota: Boletales) reveals a divergence of the mating type B locus.</title>
        <authorList>
            <consortium name="DOE Joint Genome Institute"/>
            <person name="Mujic A.B."/>
            <person name="Kuo A."/>
            <person name="Tritt A."/>
            <person name="Lipzen A."/>
            <person name="Chen C."/>
            <person name="Johnson J."/>
            <person name="Sharma A."/>
            <person name="Barry K."/>
            <person name="Grigoriev I.V."/>
            <person name="Spatafora J.W."/>
        </authorList>
    </citation>
    <scope>NUCLEOTIDE SEQUENCE [LARGE SCALE GENOMIC DNA]</scope>
    <source>
        <strain evidence="1 2">AM-OR11-026</strain>
    </source>
</reference>